<organism evidence="1 2">
    <name type="scientific">Canavalia gladiata</name>
    <name type="common">Sword bean</name>
    <name type="synonym">Dolichos gladiatus</name>
    <dbReference type="NCBI Taxonomy" id="3824"/>
    <lineage>
        <taxon>Eukaryota</taxon>
        <taxon>Viridiplantae</taxon>
        <taxon>Streptophyta</taxon>
        <taxon>Embryophyta</taxon>
        <taxon>Tracheophyta</taxon>
        <taxon>Spermatophyta</taxon>
        <taxon>Magnoliopsida</taxon>
        <taxon>eudicotyledons</taxon>
        <taxon>Gunneridae</taxon>
        <taxon>Pentapetalae</taxon>
        <taxon>rosids</taxon>
        <taxon>fabids</taxon>
        <taxon>Fabales</taxon>
        <taxon>Fabaceae</taxon>
        <taxon>Papilionoideae</taxon>
        <taxon>50 kb inversion clade</taxon>
        <taxon>NPAAA clade</taxon>
        <taxon>indigoferoid/millettioid clade</taxon>
        <taxon>Phaseoleae</taxon>
        <taxon>Canavalia</taxon>
    </lineage>
</organism>
<dbReference type="Proteomes" id="UP001367508">
    <property type="component" value="Unassembled WGS sequence"/>
</dbReference>
<dbReference type="AlphaFoldDB" id="A0AAN9MQZ5"/>
<comment type="caution">
    <text evidence="1">The sequence shown here is derived from an EMBL/GenBank/DDBJ whole genome shotgun (WGS) entry which is preliminary data.</text>
</comment>
<accession>A0AAN9MQZ5</accession>
<gene>
    <name evidence="1" type="ORF">VNO77_01310</name>
</gene>
<protein>
    <submittedName>
        <fullName evidence="1">Uncharacterized protein</fullName>
    </submittedName>
</protein>
<evidence type="ECO:0000313" key="1">
    <source>
        <dbReference type="EMBL" id="KAK7359355.1"/>
    </source>
</evidence>
<proteinExistence type="predicted"/>
<dbReference type="EMBL" id="JAYMYQ010000001">
    <property type="protein sequence ID" value="KAK7359355.1"/>
    <property type="molecule type" value="Genomic_DNA"/>
</dbReference>
<sequence>MIAQIYVYISSYGGLKFEAYLNPSVLEDNVILNFTYFFYQHSNGAASSGGAVCSRFSNSAFLMCGG</sequence>
<keyword evidence="2" id="KW-1185">Reference proteome</keyword>
<reference evidence="1 2" key="1">
    <citation type="submission" date="2024-01" db="EMBL/GenBank/DDBJ databases">
        <title>The genomes of 5 underutilized Papilionoideae crops provide insights into root nodulation and disease resistanc.</title>
        <authorList>
            <person name="Jiang F."/>
        </authorList>
    </citation>
    <scope>NUCLEOTIDE SEQUENCE [LARGE SCALE GENOMIC DNA]</scope>
    <source>
        <strain evidence="1">LVBAO_FW01</strain>
        <tissue evidence="1">Leaves</tissue>
    </source>
</reference>
<evidence type="ECO:0000313" key="2">
    <source>
        <dbReference type="Proteomes" id="UP001367508"/>
    </source>
</evidence>
<name>A0AAN9MQZ5_CANGL</name>